<dbReference type="GO" id="GO:0003727">
    <property type="term" value="F:single-stranded RNA binding"/>
    <property type="evidence" value="ECO:0007669"/>
    <property type="project" value="TreeGrafter"/>
</dbReference>
<gene>
    <name evidence="4" type="ordered locus">VV0164</name>
</gene>
<dbReference type="InterPro" id="IPR007358">
    <property type="entry name" value="Nucleoid_associated_NdpA"/>
</dbReference>
<accession>Q7MQ44</accession>
<dbReference type="KEGG" id="vvy:VV0164"/>
<evidence type="ECO:0000256" key="2">
    <source>
        <dbReference type="ARBA" id="ARBA00009035"/>
    </source>
</evidence>
<dbReference type="Proteomes" id="UP000002675">
    <property type="component" value="Chromosome I"/>
</dbReference>
<dbReference type="AlphaFoldDB" id="Q7MQ44"/>
<dbReference type="PANTHER" id="PTHR38772:SF1">
    <property type="entry name" value="NUCLEOID-ASSOCIATED PROTEIN YEJK"/>
    <property type="match status" value="1"/>
</dbReference>
<sequence>MAITIHRAVVHELIKEKNEEPQPLHYRQSLLPVDNESVQNVIAGVVNIYGRKNNSARYGVFRDDEASGSVPDSFYEYSELEDVSDEDFMVLSKSVMQELFREATGVAFATGGHILFSDYESDGVRFYLAAMIKQKSGFAFSDTLGVEDLEYIDLSKLHQAIKINFSKYNAYQNTDDIERQDSTYLSFVSPQTSQSAAGYFIQAMGCKAGAPSAKATQAAVDESVGFFESKEDLKAHAPNLKRALTVYLEQKAESNEPATLPDIEGIARRFFPTDDEEQADRYADEFVTYLNREESGVPPEFPVNKTKLKTMTHLVYKGDDLHLEFDKEDIGGNPSARVYFDGAKVIIKDLPQDLIDKLNQQING</sequence>
<keyword evidence="3" id="KW-0963">Cytoplasm</keyword>
<evidence type="ECO:0000256" key="3">
    <source>
        <dbReference type="ARBA" id="ARBA00022490"/>
    </source>
</evidence>
<evidence type="ECO:0000256" key="1">
    <source>
        <dbReference type="ARBA" id="ARBA00004453"/>
    </source>
</evidence>
<comment type="similarity">
    <text evidence="2">Belongs to the YejK family.</text>
</comment>
<evidence type="ECO:0000313" key="5">
    <source>
        <dbReference type="Proteomes" id="UP000002675"/>
    </source>
</evidence>
<evidence type="ECO:0008006" key="6">
    <source>
        <dbReference type="Google" id="ProtNLM"/>
    </source>
</evidence>
<evidence type="ECO:0000313" key="4">
    <source>
        <dbReference type="EMBL" id="BAC92928.1"/>
    </source>
</evidence>
<protein>
    <recommendedName>
        <fullName evidence="6">Nucleoid-associated protein</fullName>
    </recommendedName>
</protein>
<organism evidence="4 5">
    <name type="scientific">Vibrio vulnificus (strain YJ016)</name>
    <dbReference type="NCBI Taxonomy" id="196600"/>
    <lineage>
        <taxon>Bacteria</taxon>
        <taxon>Pseudomonadati</taxon>
        <taxon>Pseudomonadota</taxon>
        <taxon>Gammaproteobacteria</taxon>
        <taxon>Vibrionales</taxon>
        <taxon>Vibrionaceae</taxon>
        <taxon>Vibrio</taxon>
    </lineage>
</organism>
<reference evidence="4 5" key="1">
    <citation type="journal article" date="2003" name="Genome Res.">
        <title>Comparative genome analysis of Vibrio vulnificus, a marine pathogen.</title>
        <authorList>
            <person name="Chen C.Y."/>
            <person name="Wu K.M."/>
            <person name="Chang Y.C."/>
            <person name="Chang C.H."/>
            <person name="Tsai H.C."/>
            <person name="Liao T.L."/>
            <person name="Liu Y.M."/>
            <person name="Chen H.J."/>
            <person name="Shen A.B."/>
            <person name="Li J.C."/>
            <person name="Su T.L."/>
            <person name="Shao C.P."/>
            <person name="Lee C.T."/>
            <person name="Hor L.I."/>
            <person name="Tsai S.F."/>
        </authorList>
    </citation>
    <scope>NUCLEOTIDE SEQUENCE [LARGE SCALE GENOMIC DNA]</scope>
    <source>
        <strain evidence="4 5">YJ016</strain>
    </source>
</reference>
<name>Q7MQ44_VIBVY</name>
<dbReference type="eggNOG" id="COG3081">
    <property type="taxonomic scope" value="Bacteria"/>
</dbReference>
<dbReference type="GO" id="GO:0043590">
    <property type="term" value="C:bacterial nucleoid"/>
    <property type="evidence" value="ECO:0007669"/>
    <property type="project" value="TreeGrafter"/>
</dbReference>
<dbReference type="PATRIC" id="fig|196600.6.peg.207"/>
<dbReference type="EMBL" id="BA000037">
    <property type="protein sequence ID" value="BAC92928.1"/>
    <property type="molecule type" value="Genomic_DNA"/>
</dbReference>
<dbReference type="PANTHER" id="PTHR38772">
    <property type="match status" value="1"/>
</dbReference>
<comment type="subcellular location">
    <subcellularLocation>
        <location evidence="1">Cytoplasm</location>
        <location evidence="1">Nucleoid</location>
    </subcellularLocation>
</comment>
<dbReference type="GO" id="GO:0003690">
    <property type="term" value="F:double-stranded DNA binding"/>
    <property type="evidence" value="ECO:0007669"/>
    <property type="project" value="TreeGrafter"/>
</dbReference>
<dbReference type="HOGENOM" id="CLU_062222_0_0_6"/>
<proteinExistence type="inferred from homology"/>
<dbReference type="RefSeq" id="WP_011149171.1">
    <property type="nucleotide sequence ID" value="NC_005139.1"/>
</dbReference>
<dbReference type="STRING" id="672.VV93_v1c01520"/>
<dbReference type="Pfam" id="PF04245">
    <property type="entry name" value="NA37"/>
    <property type="match status" value="1"/>
</dbReference>